<evidence type="ECO:0000313" key="2">
    <source>
        <dbReference type="Proteomes" id="UP001286313"/>
    </source>
</evidence>
<dbReference type="SUPFAM" id="SSF48403">
    <property type="entry name" value="Ankyrin repeat"/>
    <property type="match status" value="1"/>
</dbReference>
<sequence length="216" mass="23478">MPIPPQCITFHLPNHLTHNPNCLLTHAAVPIAFLLMLHLSLLSPSHLVLGRKETVEALVRIGACKLALTHDGQTPADLARSRGHLEVANRLAIQPFDLTLNQKINLFGQLLKTISSAERQKTTGGDQGEVERRLEVVQNVTRLVTMGAPLEPVGGYTVYPLHLAITSNCIDIVPQLLSVGAPLTSTTGRLGILRQAWLSPDVTTSIAIIVTRIPER</sequence>
<dbReference type="EMBL" id="JAWQEG010000685">
    <property type="protein sequence ID" value="KAK3886635.1"/>
    <property type="molecule type" value="Genomic_DNA"/>
</dbReference>
<reference evidence="1" key="1">
    <citation type="submission" date="2023-10" db="EMBL/GenBank/DDBJ databases">
        <title>Genome assemblies of two species of porcelain crab, Petrolisthes cinctipes and Petrolisthes manimaculis (Anomura: Porcellanidae).</title>
        <authorList>
            <person name="Angst P."/>
        </authorList>
    </citation>
    <scope>NUCLEOTIDE SEQUENCE</scope>
    <source>
        <strain evidence="1">PB745_01</strain>
        <tissue evidence="1">Gill</tissue>
    </source>
</reference>
<dbReference type="AlphaFoldDB" id="A0AAE1G5U8"/>
<dbReference type="InterPro" id="IPR036770">
    <property type="entry name" value="Ankyrin_rpt-contain_sf"/>
</dbReference>
<comment type="caution">
    <text evidence="1">The sequence shown here is derived from an EMBL/GenBank/DDBJ whole genome shotgun (WGS) entry which is preliminary data.</text>
</comment>
<gene>
    <name evidence="1" type="ORF">Pcinc_009282</name>
</gene>
<organism evidence="1 2">
    <name type="scientific">Petrolisthes cinctipes</name>
    <name type="common">Flat porcelain crab</name>
    <dbReference type="NCBI Taxonomy" id="88211"/>
    <lineage>
        <taxon>Eukaryota</taxon>
        <taxon>Metazoa</taxon>
        <taxon>Ecdysozoa</taxon>
        <taxon>Arthropoda</taxon>
        <taxon>Crustacea</taxon>
        <taxon>Multicrustacea</taxon>
        <taxon>Malacostraca</taxon>
        <taxon>Eumalacostraca</taxon>
        <taxon>Eucarida</taxon>
        <taxon>Decapoda</taxon>
        <taxon>Pleocyemata</taxon>
        <taxon>Anomura</taxon>
        <taxon>Galatheoidea</taxon>
        <taxon>Porcellanidae</taxon>
        <taxon>Petrolisthes</taxon>
    </lineage>
</organism>
<evidence type="ECO:0008006" key="3">
    <source>
        <dbReference type="Google" id="ProtNLM"/>
    </source>
</evidence>
<dbReference type="Proteomes" id="UP001286313">
    <property type="component" value="Unassembled WGS sequence"/>
</dbReference>
<dbReference type="Gene3D" id="1.25.40.20">
    <property type="entry name" value="Ankyrin repeat-containing domain"/>
    <property type="match status" value="1"/>
</dbReference>
<accession>A0AAE1G5U8</accession>
<proteinExistence type="predicted"/>
<evidence type="ECO:0000313" key="1">
    <source>
        <dbReference type="EMBL" id="KAK3886635.1"/>
    </source>
</evidence>
<name>A0AAE1G5U8_PETCI</name>
<keyword evidence="2" id="KW-1185">Reference proteome</keyword>
<protein>
    <recommendedName>
        <fullName evidence="3">Ankyrin repeat protein</fullName>
    </recommendedName>
</protein>